<dbReference type="OrthoDB" id="9835739at2"/>
<proteinExistence type="predicted"/>
<protein>
    <submittedName>
        <fullName evidence="2">Uncharacterized protein</fullName>
    </submittedName>
</protein>
<evidence type="ECO:0000256" key="1">
    <source>
        <dbReference type="SAM" id="Phobius"/>
    </source>
</evidence>
<dbReference type="RefSeq" id="WP_136378984.1">
    <property type="nucleotide sequence ID" value="NZ_SLUB01000009.1"/>
</dbReference>
<gene>
    <name evidence="2" type="ORF">E1I69_07475</name>
</gene>
<comment type="caution">
    <text evidence="2">The sequence shown here is derived from an EMBL/GenBank/DDBJ whole genome shotgun (WGS) entry which is preliminary data.</text>
</comment>
<dbReference type="Proteomes" id="UP000306477">
    <property type="component" value="Unassembled WGS sequence"/>
</dbReference>
<dbReference type="EMBL" id="SLUB01000009">
    <property type="protein sequence ID" value="THE13446.1"/>
    <property type="molecule type" value="Genomic_DNA"/>
</dbReference>
<dbReference type="AlphaFoldDB" id="A0A4S3PVK9"/>
<name>A0A4S3PVK9_9BACI</name>
<reference evidence="2 3" key="1">
    <citation type="journal article" date="2019" name="Indoor Air">
        <title>Impacts of indoor surface finishes on bacterial viability.</title>
        <authorList>
            <person name="Hu J."/>
            <person name="Maamar S.B."/>
            <person name="Glawe A.J."/>
            <person name="Gottel N."/>
            <person name="Gilbert J.A."/>
            <person name="Hartmann E.M."/>
        </authorList>
    </citation>
    <scope>NUCLEOTIDE SEQUENCE [LARGE SCALE GENOMIC DNA]</scope>
    <source>
        <strain evidence="2 3">AF060A6</strain>
    </source>
</reference>
<evidence type="ECO:0000313" key="2">
    <source>
        <dbReference type="EMBL" id="THE13446.1"/>
    </source>
</evidence>
<accession>A0A4S3PVK9</accession>
<keyword evidence="1" id="KW-0472">Membrane</keyword>
<keyword evidence="1" id="KW-0812">Transmembrane</keyword>
<feature type="transmembrane region" description="Helical" evidence="1">
    <location>
        <begin position="7"/>
        <end position="25"/>
    </location>
</feature>
<organism evidence="2 3">
    <name type="scientific">Bacillus timonensis</name>
    <dbReference type="NCBI Taxonomy" id="1033734"/>
    <lineage>
        <taxon>Bacteria</taxon>
        <taxon>Bacillati</taxon>
        <taxon>Bacillota</taxon>
        <taxon>Bacilli</taxon>
        <taxon>Bacillales</taxon>
        <taxon>Bacillaceae</taxon>
        <taxon>Bacillus</taxon>
    </lineage>
</organism>
<sequence length="208" mass="23687">MKKIVRFLSYLVLCIAVVMIFFYFGKDDSPKQDDEVWHVTDPTEAGVDQLPEAEVEADKLPEDEVSTSLKGGIMDSYSFIEKQMELVETSSVSREYVLDDIKVNCLGDNGICVKSTYYFQGEENPTTPEEAFQLLKDHLPKDSVVQEEFKLDEKRYVYNVTSDLLKENFSGLGGFYDVGVQGKFHLIFTFHPGTKEIILVVADLLYHI</sequence>
<evidence type="ECO:0000313" key="3">
    <source>
        <dbReference type="Proteomes" id="UP000306477"/>
    </source>
</evidence>
<keyword evidence="3" id="KW-1185">Reference proteome</keyword>
<keyword evidence="1" id="KW-1133">Transmembrane helix</keyword>